<keyword evidence="2" id="KW-1185">Reference proteome</keyword>
<organism evidence="1 2">
    <name type="scientific">Mesorhizobium jarvisii</name>
    <dbReference type="NCBI Taxonomy" id="1777867"/>
    <lineage>
        <taxon>Bacteria</taxon>
        <taxon>Pseudomonadati</taxon>
        <taxon>Pseudomonadota</taxon>
        <taxon>Alphaproteobacteria</taxon>
        <taxon>Hyphomicrobiales</taxon>
        <taxon>Phyllobacteriaceae</taxon>
        <taxon>Mesorhizobium</taxon>
    </lineage>
</organism>
<comment type="caution">
    <text evidence="1">The sequence shown here is derived from an EMBL/GenBank/DDBJ whole genome shotgun (WGS) entry which is preliminary data.</text>
</comment>
<evidence type="ECO:0000313" key="2">
    <source>
        <dbReference type="Proteomes" id="UP000275530"/>
    </source>
</evidence>
<protein>
    <submittedName>
        <fullName evidence="1">Uncharacterized protein</fullName>
    </submittedName>
</protein>
<dbReference type="AlphaFoldDB" id="A0A6M7TFP0"/>
<evidence type="ECO:0000313" key="1">
    <source>
        <dbReference type="EMBL" id="RJT30153.1"/>
    </source>
</evidence>
<accession>A0A6M7TFP0</accession>
<sequence>MSNKVRVEGDRLIIEAGGQIIVRDGGIILAEPGAIVEILNRIEAFDGTTFTLSPREQCVRTTSSSPVSIVVPPYSAVPFPPGTSRKVIQGGTGQVTFVAGDGVTILSSETLKIAKRNAAAVITATDLQDTWQLIGYLEKAT</sequence>
<dbReference type="RefSeq" id="WP_064986165.1">
    <property type="nucleotide sequence ID" value="NZ_CP033507.1"/>
</dbReference>
<gene>
    <name evidence="1" type="ORF">D3242_25895</name>
</gene>
<dbReference type="Proteomes" id="UP000275530">
    <property type="component" value="Unassembled WGS sequence"/>
</dbReference>
<reference evidence="1 2" key="1">
    <citation type="submission" date="2018-09" db="EMBL/GenBank/DDBJ databases">
        <title>Mesorhizobium carmichaelinearum sp. nov. isolated from Carmichaelinea spp. root nodules in New Zealand.</title>
        <authorList>
            <person name="De Meyer S.E."/>
        </authorList>
    </citation>
    <scope>NUCLEOTIDE SEQUENCE [LARGE SCALE GENOMIC DNA]</scope>
    <source>
        <strain evidence="1 2">LMG 28313</strain>
    </source>
</reference>
<name>A0A6M7TFP0_9HYPH</name>
<proteinExistence type="predicted"/>
<dbReference type="EMBL" id="QZXA01000011">
    <property type="protein sequence ID" value="RJT30153.1"/>
    <property type="molecule type" value="Genomic_DNA"/>
</dbReference>